<dbReference type="GO" id="GO:0006508">
    <property type="term" value="P:proteolysis"/>
    <property type="evidence" value="ECO:0007669"/>
    <property type="project" value="UniProtKB-KW"/>
</dbReference>
<accession>A0A4Q9GZL0</accession>
<keyword evidence="14" id="KW-1185">Reference proteome</keyword>
<keyword evidence="5 11" id="KW-0812">Transmembrane</keyword>
<evidence type="ECO:0000256" key="11">
    <source>
        <dbReference type="RuleBase" id="RU362031"/>
    </source>
</evidence>
<gene>
    <name evidence="13" type="primary">rseP</name>
    <name evidence="13" type="ORF">EYS42_04435</name>
</gene>
<reference evidence="13 14" key="1">
    <citation type="submission" date="2019-02" db="EMBL/GenBank/DDBJ databases">
        <title>Aquabacterium sp. strain KMB7.</title>
        <authorList>
            <person name="Chen W.-M."/>
        </authorList>
    </citation>
    <scope>NUCLEOTIDE SEQUENCE [LARGE SCALE GENOMIC DNA]</scope>
    <source>
        <strain evidence="13 14">KMB7</strain>
    </source>
</reference>
<evidence type="ECO:0000313" key="13">
    <source>
        <dbReference type="EMBL" id="TBO32453.1"/>
    </source>
</evidence>
<dbReference type="PROSITE" id="PS50106">
    <property type="entry name" value="PDZ"/>
    <property type="match status" value="1"/>
</dbReference>
<sequence>MLMTVLAFLVTIGVLVVIHEYGHYRAAVACNVKVLRFSVGFGRVLWSRQRGETEFVVAALPLGGYVKMLDGREGEVPSGERDRAFNNKSLRQRAFIVAAGPAANLLLAVLLYALVNWLGVKELVPRMAEPVVASVAAQAGLKAGDEIQAVAVKTEGSALMPGQGDAADARDWQSLRSMSDLQWQLTQAVLAGDDLWLQVRRQAGEPLILQMATSSVPPADVDARLMDRLGLAGPYAPPVIGKVFEGGPAEQAGLRTGDVILKVNGQAVGDAARARQLIRDSAVDGKARSVEFVVERQGRVVTLQVLPTLKDDGSRMVPRIQAEVGRAPEMIDVRYGFTEGLGRALQKTWDMSVTSLDMLGKMLIGQASLKNLSGPLTIADYAGKSAELGLSYYLGFLAVVSVSLGVLNLLPLPVLDGGHLMYYLFEGVTGRPVSELWLQRLQRGGVAVMLFMMSLALYNDLARILGMH</sequence>
<dbReference type="GO" id="GO:0046872">
    <property type="term" value="F:metal ion binding"/>
    <property type="evidence" value="ECO:0007669"/>
    <property type="project" value="UniProtKB-KW"/>
</dbReference>
<dbReference type="Proteomes" id="UP000292120">
    <property type="component" value="Unassembled WGS sequence"/>
</dbReference>
<dbReference type="Pfam" id="PF02163">
    <property type="entry name" value="Peptidase_M50"/>
    <property type="match status" value="1"/>
</dbReference>
<dbReference type="AlphaFoldDB" id="A0A4Q9GZL0"/>
<dbReference type="CDD" id="cd23081">
    <property type="entry name" value="cpPDZ_EcRseP-like"/>
    <property type="match status" value="1"/>
</dbReference>
<keyword evidence="8 11" id="KW-1133">Transmembrane helix</keyword>
<evidence type="ECO:0000256" key="6">
    <source>
        <dbReference type="ARBA" id="ARBA00022801"/>
    </source>
</evidence>
<dbReference type="SMART" id="SM00228">
    <property type="entry name" value="PDZ"/>
    <property type="match status" value="1"/>
</dbReference>
<dbReference type="RefSeq" id="WP_130966667.1">
    <property type="nucleotide sequence ID" value="NZ_SIXI01000002.1"/>
</dbReference>
<evidence type="ECO:0000256" key="2">
    <source>
        <dbReference type="ARBA" id="ARBA00004141"/>
    </source>
</evidence>
<keyword evidence="7 11" id="KW-0862">Zinc</keyword>
<comment type="caution">
    <text evidence="13">The sequence shown here is derived from an EMBL/GenBank/DDBJ whole genome shotgun (WGS) entry which is preliminary data.</text>
</comment>
<feature type="domain" description="PDZ" evidence="12">
    <location>
        <begin position="239"/>
        <end position="268"/>
    </location>
</feature>
<dbReference type="InterPro" id="IPR001478">
    <property type="entry name" value="PDZ"/>
</dbReference>
<comment type="similarity">
    <text evidence="3 11">Belongs to the peptidase M50B family.</text>
</comment>
<dbReference type="EC" id="3.4.24.-" evidence="11"/>
<evidence type="ECO:0000256" key="3">
    <source>
        <dbReference type="ARBA" id="ARBA00007931"/>
    </source>
</evidence>
<evidence type="ECO:0000256" key="5">
    <source>
        <dbReference type="ARBA" id="ARBA00022692"/>
    </source>
</evidence>
<comment type="cofactor">
    <cofactor evidence="1 11">
        <name>Zn(2+)</name>
        <dbReference type="ChEBI" id="CHEBI:29105"/>
    </cofactor>
</comment>
<keyword evidence="11" id="KW-0479">Metal-binding</keyword>
<evidence type="ECO:0000256" key="4">
    <source>
        <dbReference type="ARBA" id="ARBA00022670"/>
    </source>
</evidence>
<keyword evidence="10 11" id="KW-0472">Membrane</keyword>
<dbReference type="GO" id="GO:0016020">
    <property type="term" value="C:membrane"/>
    <property type="evidence" value="ECO:0007669"/>
    <property type="project" value="UniProtKB-SubCell"/>
</dbReference>
<dbReference type="NCBIfam" id="TIGR00054">
    <property type="entry name" value="RIP metalloprotease RseP"/>
    <property type="match status" value="1"/>
</dbReference>
<organism evidence="13 14">
    <name type="scientific">Aquabacterium lacunae</name>
    <dbReference type="NCBI Taxonomy" id="2528630"/>
    <lineage>
        <taxon>Bacteria</taxon>
        <taxon>Pseudomonadati</taxon>
        <taxon>Pseudomonadota</taxon>
        <taxon>Betaproteobacteria</taxon>
        <taxon>Burkholderiales</taxon>
        <taxon>Aquabacterium</taxon>
    </lineage>
</organism>
<keyword evidence="4 13" id="KW-0645">Protease</keyword>
<keyword evidence="6 11" id="KW-0378">Hydrolase</keyword>
<dbReference type="InterPro" id="IPR004387">
    <property type="entry name" value="Pept_M50_Zn"/>
</dbReference>
<proteinExistence type="inferred from homology"/>
<evidence type="ECO:0000313" key="14">
    <source>
        <dbReference type="Proteomes" id="UP000292120"/>
    </source>
</evidence>
<protein>
    <recommendedName>
        <fullName evidence="11">Zinc metalloprotease</fullName>
        <ecNumber evidence="11">3.4.24.-</ecNumber>
    </recommendedName>
</protein>
<dbReference type="InterPro" id="IPR036034">
    <property type="entry name" value="PDZ_sf"/>
</dbReference>
<dbReference type="GO" id="GO:0004222">
    <property type="term" value="F:metalloendopeptidase activity"/>
    <property type="evidence" value="ECO:0007669"/>
    <property type="project" value="InterPro"/>
</dbReference>
<evidence type="ECO:0000256" key="1">
    <source>
        <dbReference type="ARBA" id="ARBA00001947"/>
    </source>
</evidence>
<keyword evidence="9 11" id="KW-0482">Metalloprotease</keyword>
<dbReference type="PANTHER" id="PTHR42837">
    <property type="entry name" value="REGULATOR OF SIGMA-E PROTEASE RSEP"/>
    <property type="match status" value="1"/>
</dbReference>
<dbReference type="SUPFAM" id="SSF50156">
    <property type="entry name" value="PDZ domain-like"/>
    <property type="match status" value="2"/>
</dbReference>
<dbReference type="OrthoDB" id="9782003at2"/>
<evidence type="ECO:0000259" key="12">
    <source>
        <dbReference type="PROSITE" id="PS50106"/>
    </source>
</evidence>
<dbReference type="CDD" id="cd06163">
    <property type="entry name" value="S2P-M50_PDZ_RseP-like"/>
    <property type="match status" value="1"/>
</dbReference>
<dbReference type="EMBL" id="SIXI01000002">
    <property type="protein sequence ID" value="TBO32453.1"/>
    <property type="molecule type" value="Genomic_DNA"/>
</dbReference>
<dbReference type="Pfam" id="PF17820">
    <property type="entry name" value="PDZ_6"/>
    <property type="match status" value="1"/>
</dbReference>
<feature type="transmembrane region" description="Helical" evidence="11">
    <location>
        <begin position="441"/>
        <end position="458"/>
    </location>
</feature>
<evidence type="ECO:0000256" key="8">
    <source>
        <dbReference type="ARBA" id="ARBA00022989"/>
    </source>
</evidence>
<evidence type="ECO:0000256" key="10">
    <source>
        <dbReference type="ARBA" id="ARBA00023136"/>
    </source>
</evidence>
<dbReference type="InterPro" id="IPR041489">
    <property type="entry name" value="PDZ_6"/>
</dbReference>
<dbReference type="Gene3D" id="2.30.42.10">
    <property type="match status" value="2"/>
</dbReference>
<dbReference type="InterPro" id="IPR008915">
    <property type="entry name" value="Peptidase_M50"/>
</dbReference>
<feature type="transmembrane region" description="Helical" evidence="11">
    <location>
        <begin position="94"/>
        <end position="118"/>
    </location>
</feature>
<comment type="subcellular location">
    <subcellularLocation>
        <location evidence="2">Membrane</location>
        <topology evidence="2">Multi-pass membrane protein</topology>
    </subcellularLocation>
</comment>
<feature type="transmembrane region" description="Helical" evidence="11">
    <location>
        <begin position="390"/>
        <end position="410"/>
    </location>
</feature>
<dbReference type="PANTHER" id="PTHR42837:SF2">
    <property type="entry name" value="MEMBRANE METALLOPROTEASE ARASP2, CHLOROPLASTIC-RELATED"/>
    <property type="match status" value="1"/>
</dbReference>
<evidence type="ECO:0000256" key="9">
    <source>
        <dbReference type="ARBA" id="ARBA00023049"/>
    </source>
</evidence>
<name>A0A4Q9GZL0_9BURK</name>
<evidence type="ECO:0000256" key="7">
    <source>
        <dbReference type="ARBA" id="ARBA00022833"/>
    </source>
</evidence>